<proteinExistence type="predicted"/>
<sequence>MFIYKIVDKIVIEINEKINSLLDEIKKLMKKVDDNKLALEKEHRNLKNKLVLKQILEILKSVGLIINGAGSVVSPIGIACNVIIKGAHIAESFISEDNNKVKFEIPPEIKVSLEKMEKMVESKGILKYKIEIESQLEELSQECNKHPNFSNIKTKIQKLLKNINSNAEKLELKKNENITTSQKTKAELEIIQTFNTAIKKIEITLDSLTASIEQADDDIKKLMQYEDNINHIIVSMIKRMQNDIYNIETKIDKKSYIFLDLTEWQVQTSLKDIKYNIQQISGGFEAQKDITYYMEKLDEGITTLIKIYDRIQDYYDQANLARYIANIHSPKITKIEDKKLNNAINDLNLKIRTNLIL</sequence>
<feature type="coiled-coil region" evidence="1">
    <location>
        <begin position="153"/>
        <end position="225"/>
    </location>
</feature>
<evidence type="ECO:0000313" key="2">
    <source>
        <dbReference type="EMBL" id="CAG8592023.1"/>
    </source>
</evidence>
<organism evidence="2 3">
    <name type="scientific">Gigaspora margarita</name>
    <dbReference type="NCBI Taxonomy" id="4874"/>
    <lineage>
        <taxon>Eukaryota</taxon>
        <taxon>Fungi</taxon>
        <taxon>Fungi incertae sedis</taxon>
        <taxon>Mucoromycota</taxon>
        <taxon>Glomeromycotina</taxon>
        <taxon>Glomeromycetes</taxon>
        <taxon>Diversisporales</taxon>
        <taxon>Gigasporaceae</taxon>
        <taxon>Gigaspora</taxon>
    </lineage>
</organism>
<comment type="caution">
    <text evidence="2">The sequence shown here is derived from an EMBL/GenBank/DDBJ whole genome shotgun (WGS) entry which is preliminary data.</text>
</comment>
<evidence type="ECO:0000313" key="3">
    <source>
        <dbReference type="Proteomes" id="UP000789901"/>
    </source>
</evidence>
<name>A0ABN7UJN9_GIGMA</name>
<dbReference type="EMBL" id="CAJVQB010002926">
    <property type="protein sequence ID" value="CAG8592023.1"/>
    <property type="molecule type" value="Genomic_DNA"/>
</dbReference>
<reference evidence="2 3" key="1">
    <citation type="submission" date="2021-06" db="EMBL/GenBank/DDBJ databases">
        <authorList>
            <person name="Kallberg Y."/>
            <person name="Tangrot J."/>
            <person name="Rosling A."/>
        </authorList>
    </citation>
    <scope>NUCLEOTIDE SEQUENCE [LARGE SCALE GENOMIC DNA]</scope>
    <source>
        <strain evidence="2 3">120-4 pot B 10/14</strain>
    </source>
</reference>
<keyword evidence="3" id="KW-1185">Reference proteome</keyword>
<protein>
    <submittedName>
        <fullName evidence="2">32419_t:CDS:1</fullName>
    </submittedName>
</protein>
<dbReference type="Proteomes" id="UP000789901">
    <property type="component" value="Unassembled WGS sequence"/>
</dbReference>
<keyword evidence="1" id="KW-0175">Coiled coil</keyword>
<accession>A0ABN7UJN9</accession>
<gene>
    <name evidence="2" type="ORF">GMARGA_LOCUS6455</name>
</gene>
<feature type="coiled-coil region" evidence="1">
    <location>
        <begin position="11"/>
        <end position="49"/>
    </location>
</feature>
<evidence type="ECO:0000256" key="1">
    <source>
        <dbReference type="SAM" id="Coils"/>
    </source>
</evidence>